<dbReference type="Proteomes" id="UP000317122">
    <property type="component" value="Unassembled WGS sequence"/>
</dbReference>
<gene>
    <name evidence="2" type="ORF">IQ26_05670</name>
</gene>
<sequence length="41" mass="4236">MSEPKISIRIAKLLDGSAEGRLGVVAFVVIVLAVIIVSAVT</sequence>
<dbReference type="EMBL" id="VLKT01000044">
    <property type="protein sequence ID" value="TWI26974.1"/>
    <property type="molecule type" value="Genomic_DNA"/>
</dbReference>
<organism evidence="2 3">
    <name type="scientific">Mesorhizobium tianshanense</name>
    <dbReference type="NCBI Taxonomy" id="39844"/>
    <lineage>
        <taxon>Bacteria</taxon>
        <taxon>Pseudomonadati</taxon>
        <taxon>Pseudomonadota</taxon>
        <taxon>Alphaproteobacteria</taxon>
        <taxon>Hyphomicrobiales</taxon>
        <taxon>Phyllobacteriaceae</taxon>
        <taxon>Mesorhizobium</taxon>
    </lineage>
</organism>
<keyword evidence="1" id="KW-1133">Transmembrane helix</keyword>
<evidence type="ECO:0000256" key="1">
    <source>
        <dbReference type="SAM" id="Phobius"/>
    </source>
</evidence>
<reference evidence="2 3" key="1">
    <citation type="journal article" date="2015" name="Stand. Genomic Sci.">
        <title>Genomic Encyclopedia of Bacterial and Archaeal Type Strains, Phase III: the genomes of soil and plant-associated and newly described type strains.</title>
        <authorList>
            <person name="Whitman W.B."/>
            <person name="Woyke T."/>
            <person name="Klenk H.P."/>
            <person name="Zhou Y."/>
            <person name="Lilburn T.G."/>
            <person name="Beck B.J."/>
            <person name="De Vos P."/>
            <person name="Vandamme P."/>
            <person name="Eisen J.A."/>
            <person name="Garrity G."/>
            <person name="Hugenholtz P."/>
            <person name="Kyrpides N.C."/>
        </authorList>
    </citation>
    <scope>NUCLEOTIDE SEQUENCE [LARGE SCALE GENOMIC DNA]</scope>
    <source>
        <strain evidence="2 3">CGMCC 1.2546</strain>
    </source>
</reference>
<keyword evidence="1" id="KW-0472">Membrane</keyword>
<accession>A0A562N4A2</accession>
<proteinExistence type="predicted"/>
<evidence type="ECO:0000313" key="2">
    <source>
        <dbReference type="EMBL" id="TWI26974.1"/>
    </source>
</evidence>
<keyword evidence="3" id="KW-1185">Reference proteome</keyword>
<protein>
    <submittedName>
        <fullName evidence="2">Uncharacterized protein</fullName>
    </submittedName>
</protein>
<comment type="caution">
    <text evidence="2">The sequence shown here is derived from an EMBL/GenBank/DDBJ whole genome shotgun (WGS) entry which is preliminary data.</text>
</comment>
<dbReference type="RefSeq" id="WP_276316445.1">
    <property type="nucleotide sequence ID" value="NZ_BSPF01000015.1"/>
</dbReference>
<evidence type="ECO:0000313" key="3">
    <source>
        <dbReference type="Proteomes" id="UP000317122"/>
    </source>
</evidence>
<feature type="transmembrane region" description="Helical" evidence="1">
    <location>
        <begin position="21"/>
        <end position="40"/>
    </location>
</feature>
<name>A0A562N4A2_9HYPH</name>
<keyword evidence="1" id="KW-0812">Transmembrane</keyword>
<dbReference type="AlphaFoldDB" id="A0A562N4A2"/>